<evidence type="ECO:0000313" key="3">
    <source>
        <dbReference type="Proteomes" id="UP000600946"/>
    </source>
</evidence>
<name>A0ABQ3AF31_9ACTN</name>
<comment type="caution">
    <text evidence="2">The sequence shown here is derived from an EMBL/GenBank/DDBJ whole genome shotgun (WGS) entry which is preliminary data.</text>
</comment>
<evidence type="ECO:0008006" key="4">
    <source>
        <dbReference type="Google" id="ProtNLM"/>
    </source>
</evidence>
<reference evidence="3" key="1">
    <citation type="journal article" date="2019" name="Int. J. Syst. Evol. Microbiol.">
        <title>The Global Catalogue of Microorganisms (GCM) 10K type strain sequencing project: providing services to taxonomists for standard genome sequencing and annotation.</title>
        <authorList>
            <consortium name="The Broad Institute Genomics Platform"/>
            <consortium name="The Broad Institute Genome Sequencing Center for Infectious Disease"/>
            <person name="Wu L."/>
            <person name="Ma J."/>
        </authorList>
    </citation>
    <scope>NUCLEOTIDE SEQUENCE [LARGE SCALE GENOMIC DNA]</scope>
    <source>
        <strain evidence="3">JCM 4594</strain>
    </source>
</reference>
<dbReference type="Proteomes" id="UP000600946">
    <property type="component" value="Unassembled WGS sequence"/>
</dbReference>
<protein>
    <recommendedName>
        <fullName evidence="4">Secreted protein</fullName>
    </recommendedName>
</protein>
<dbReference type="EMBL" id="BMUU01000007">
    <property type="protein sequence ID" value="GGY46623.1"/>
    <property type="molecule type" value="Genomic_DNA"/>
</dbReference>
<evidence type="ECO:0000256" key="1">
    <source>
        <dbReference type="SAM" id="MobiDB-lite"/>
    </source>
</evidence>
<keyword evidence="3" id="KW-1185">Reference proteome</keyword>
<proteinExistence type="predicted"/>
<accession>A0ABQ3AF31</accession>
<gene>
    <name evidence="2" type="ORF">GCM10010326_46020</name>
</gene>
<organism evidence="2 3">
    <name type="scientific">Streptomyces xanthochromogenes</name>
    <dbReference type="NCBI Taxonomy" id="67384"/>
    <lineage>
        <taxon>Bacteria</taxon>
        <taxon>Bacillati</taxon>
        <taxon>Actinomycetota</taxon>
        <taxon>Actinomycetes</taxon>
        <taxon>Kitasatosporales</taxon>
        <taxon>Streptomycetaceae</taxon>
        <taxon>Streptomyces</taxon>
    </lineage>
</organism>
<evidence type="ECO:0000313" key="2">
    <source>
        <dbReference type="EMBL" id="GGY46623.1"/>
    </source>
</evidence>
<feature type="region of interest" description="Disordered" evidence="1">
    <location>
        <begin position="50"/>
        <end position="77"/>
    </location>
</feature>
<sequence>MRGLAAAAASVGLGVTYRGAGNCASNHARTAAEQNQAPPALEERGAWGLCPQEGRGGTAPEGSPRYRVSVRGGTLGP</sequence>